<evidence type="ECO:0008006" key="3">
    <source>
        <dbReference type="Google" id="ProtNLM"/>
    </source>
</evidence>
<dbReference type="AlphaFoldDB" id="A0A0G1WD07"/>
<organism evidence="1 2">
    <name type="scientific">Candidatus Gottesmanbacteria bacterium GW2011_GWA2_47_9</name>
    <dbReference type="NCBI Taxonomy" id="1618445"/>
    <lineage>
        <taxon>Bacteria</taxon>
        <taxon>Candidatus Gottesmaniibacteriota</taxon>
    </lineage>
</organism>
<evidence type="ECO:0000313" key="2">
    <source>
        <dbReference type="Proteomes" id="UP000034739"/>
    </source>
</evidence>
<dbReference type="Proteomes" id="UP000034739">
    <property type="component" value="Unassembled WGS sequence"/>
</dbReference>
<evidence type="ECO:0000313" key="1">
    <source>
        <dbReference type="EMBL" id="KKU88228.1"/>
    </source>
</evidence>
<comment type="caution">
    <text evidence="1">The sequence shown here is derived from an EMBL/GenBank/DDBJ whole genome shotgun (WGS) entry which is preliminary data.</text>
</comment>
<proteinExistence type="predicted"/>
<sequence>MHKPFYASGFLYHSPSQQILLQQLTNGEETKLSLFRTKSHRGNDPKAVFQQCIEQALGVAIPASSIRPVYDYIHDKLGEQFIFYVEVSGATPKTYASKNKAEWFSLSKLSKQAMSEQTRHDIIIGERVIRSIFETANPQPKPKRH</sequence>
<gene>
    <name evidence="1" type="ORF">UY16_C0011G0021</name>
</gene>
<dbReference type="EMBL" id="LCOY01000011">
    <property type="protein sequence ID" value="KKU88228.1"/>
    <property type="molecule type" value="Genomic_DNA"/>
</dbReference>
<reference evidence="1 2" key="1">
    <citation type="journal article" date="2015" name="Nature">
        <title>rRNA introns, odd ribosomes, and small enigmatic genomes across a large radiation of phyla.</title>
        <authorList>
            <person name="Brown C.T."/>
            <person name="Hug L.A."/>
            <person name="Thomas B.C."/>
            <person name="Sharon I."/>
            <person name="Castelle C.J."/>
            <person name="Singh A."/>
            <person name="Wilkins M.J."/>
            <person name="Williams K.H."/>
            <person name="Banfield J.F."/>
        </authorList>
    </citation>
    <scope>NUCLEOTIDE SEQUENCE [LARGE SCALE GENOMIC DNA]</scope>
</reference>
<accession>A0A0G1WD07</accession>
<name>A0A0G1WD07_9BACT</name>
<protein>
    <recommendedName>
        <fullName evidence="3">Nudix hydrolase domain-containing protein</fullName>
    </recommendedName>
</protein>